<reference evidence="4" key="1">
    <citation type="journal article" date="2005" name="Nature">
        <title>The map-based sequence of the rice genome.</title>
        <authorList>
            <consortium name="International rice genome sequencing project (IRGSP)"/>
            <person name="Matsumoto T."/>
            <person name="Wu J."/>
            <person name="Kanamori H."/>
            <person name="Katayose Y."/>
            <person name="Fujisawa M."/>
            <person name="Namiki N."/>
            <person name="Mizuno H."/>
            <person name="Yamamoto K."/>
            <person name="Antonio B.A."/>
            <person name="Baba T."/>
            <person name="Sakata K."/>
            <person name="Nagamura Y."/>
            <person name="Aoki H."/>
            <person name="Arikawa K."/>
            <person name="Arita K."/>
            <person name="Bito T."/>
            <person name="Chiden Y."/>
            <person name="Fujitsuka N."/>
            <person name="Fukunaka R."/>
            <person name="Hamada M."/>
            <person name="Harada C."/>
            <person name="Hayashi A."/>
            <person name="Hijishita S."/>
            <person name="Honda M."/>
            <person name="Hosokawa S."/>
            <person name="Ichikawa Y."/>
            <person name="Idonuma A."/>
            <person name="Iijima M."/>
            <person name="Ikeda M."/>
            <person name="Ikeno M."/>
            <person name="Ito K."/>
            <person name="Ito S."/>
            <person name="Ito T."/>
            <person name="Ito Y."/>
            <person name="Ito Y."/>
            <person name="Iwabuchi A."/>
            <person name="Kamiya K."/>
            <person name="Karasawa W."/>
            <person name="Kurita K."/>
            <person name="Katagiri S."/>
            <person name="Kikuta A."/>
            <person name="Kobayashi H."/>
            <person name="Kobayashi N."/>
            <person name="Machita K."/>
            <person name="Maehara T."/>
            <person name="Masukawa M."/>
            <person name="Mizubayashi T."/>
            <person name="Mukai Y."/>
            <person name="Nagasaki H."/>
            <person name="Nagata Y."/>
            <person name="Naito S."/>
            <person name="Nakashima M."/>
            <person name="Nakama Y."/>
            <person name="Nakamichi Y."/>
            <person name="Nakamura M."/>
            <person name="Meguro A."/>
            <person name="Negishi M."/>
            <person name="Ohta I."/>
            <person name="Ohta T."/>
            <person name="Okamoto M."/>
            <person name="Ono N."/>
            <person name="Saji S."/>
            <person name="Sakaguchi M."/>
            <person name="Sakai K."/>
            <person name="Shibata M."/>
            <person name="Shimokawa T."/>
            <person name="Song J."/>
            <person name="Takazaki Y."/>
            <person name="Terasawa K."/>
            <person name="Tsugane M."/>
            <person name="Tsuji K."/>
            <person name="Ueda S."/>
            <person name="Waki K."/>
            <person name="Yamagata H."/>
            <person name="Yamamoto M."/>
            <person name="Yamamoto S."/>
            <person name="Yamane H."/>
            <person name="Yoshiki S."/>
            <person name="Yoshihara R."/>
            <person name="Yukawa K."/>
            <person name="Zhong H."/>
            <person name="Yano M."/>
            <person name="Yuan Q."/>
            <person name="Ouyang S."/>
            <person name="Liu J."/>
            <person name="Jones K.M."/>
            <person name="Gansberger K."/>
            <person name="Moffat K."/>
            <person name="Hill J."/>
            <person name="Bera J."/>
            <person name="Fadrosh D."/>
            <person name="Jin S."/>
            <person name="Johri S."/>
            <person name="Kim M."/>
            <person name="Overton L."/>
            <person name="Reardon M."/>
            <person name="Tsitrin T."/>
            <person name="Vuong H."/>
            <person name="Weaver B."/>
            <person name="Ciecko A."/>
            <person name="Tallon L."/>
            <person name="Jackson J."/>
            <person name="Pai G."/>
            <person name="Aken S.V."/>
            <person name="Utterback T."/>
            <person name="Reidmuller S."/>
            <person name="Feldblyum T."/>
            <person name="Hsiao J."/>
            <person name="Zismann V."/>
            <person name="Iobst S."/>
            <person name="de Vazeille A.R."/>
            <person name="Buell C.R."/>
            <person name="Ying K."/>
            <person name="Li Y."/>
            <person name="Lu T."/>
            <person name="Huang Y."/>
            <person name="Zhao Q."/>
            <person name="Feng Q."/>
            <person name="Zhang L."/>
            <person name="Zhu J."/>
            <person name="Weng Q."/>
            <person name="Mu J."/>
            <person name="Lu Y."/>
            <person name="Fan D."/>
            <person name="Liu Y."/>
            <person name="Guan J."/>
            <person name="Zhang Y."/>
            <person name="Yu S."/>
            <person name="Liu X."/>
            <person name="Zhang Y."/>
            <person name="Hong G."/>
            <person name="Han B."/>
            <person name="Choisne N."/>
            <person name="Demange N."/>
            <person name="Orjeda G."/>
            <person name="Samain S."/>
            <person name="Cattolico L."/>
            <person name="Pelletier E."/>
            <person name="Couloux A."/>
            <person name="Segurens B."/>
            <person name="Wincker P."/>
            <person name="D'Hont A."/>
            <person name="Scarpelli C."/>
            <person name="Weissenbach J."/>
            <person name="Salanoubat M."/>
            <person name="Quetier F."/>
            <person name="Yu Y."/>
            <person name="Kim H.R."/>
            <person name="Rambo T."/>
            <person name="Currie J."/>
            <person name="Collura K."/>
            <person name="Luo M."/>
            <person name="Yang T."/>
            <person name="Ammiraju J.S.S."/>
            <person name="Engler F."/>
            <person name="Soderlund C."/>
            <person name="Wing R.A."/>
            <person name="Palmer L.E."/>
            <person name="de la Bastide M."/>
            <person name="Spiegel L."/>
            <person name="Nascimento L."/>
            <person name="Zutavern T."/>
            <person name="O'Shaughnessy A."/>
            <person name="Dike S."/>
            <person name="Dedhia N."/>
            <person name="Preston R."/>
            <person name="Balija V."/>
            <person name="McCombie W.R."/>
            <person name="Chow T."/>
            <person name="Chen H."/>
            <person name="Chung M."/>
            <person name="Chen C."/>
            <person name="Shaw J."/>
            <person name="Wu H."/>
            <person name="Hsiao K."/>
            <person name="Chao Y."/>
            <person name="Chu M."/>
            <person name="Cheng C."/>
            <person name="Hour A."/>
            <person name="Lee P."/>
            <person name="Lin S."/>
            <person name="Lin Y."/>
            <person name="Liou J."/>
            <person name="Liu S."/>
            <person name="Hsing Y."/>
            <person name="Raghuvanshi S."/>
            <person name="Mohanty A."/>
            <person name="Bharti A.K."/>
            <person name="Gaur A."/>
            <person name="Gupta V."/>
            <person name="Kumar D."/>
            <person name="Ravi V."/>
            <person name="Vij S."/>
            <person name="Kapur A."/>
            <person name="Khurana P."/>
            <person name="Khurana P."/>
            <person name="Khurana J.P."/>
            <person name="Tyagi A.K."/>
            <person name="Gaikwad K."/>
            <person name="Singh A."/>
            <person name="Dalal V."/>
            <person name="Srivastava S."/>
            <person name="Dixit A."/>
            <person name="Pal A.K."/>
            <person name="Ghazi I.A."/>
            <person name="Yadav M."/>
            <person name="Pandit A."/>
            <person name="Bhargava A."/>
            <person name="Sureshbabu K."/>
            <person name="Batra K."/>
            <person name="Sharma T.R."/>
            <person name="Mohapatra T."/>
            <person name="Singh N.K."/>
            <person name="Messing J."/>
            <person name="Nelson A.B."/>
            <person name="Fuks G."/>
            <person name="Kavchok S."/>
            <person name="Keizer G."/>
            <person name="Linton E."/>
            <person name="Llaca V."/>
            <person name="Song R."/>
            <person name="Tanyolac B."/>
            <person name="Young S."/>
            <person name="Ho-Il K."/>
            <person name="Hahn J.H."/>
            <person name="Sangsakoo G."/>
            <person name="Vanavichit A."/>
            <person name="de Mattos Luiz.A.T."/>
            <person name="Zimmer P.D."/>
            <person name="Malone G."/>
            <person name="Dellagostin O."/>
            <person name="de Oliveira A.C."/>
            <person name="Bevan M."/>
            <person name="Bancroft I."/>
            <person name="Minx P."/>
            <person name="Cordum H."/>
            <person name="Wilson R."/>
            <person name="Cheng Z."/>
            <person name="Jin W."/>
            <person name="Jiang J."/>
            <person name="Leong S.A."/>
            <person name="Iwama H."/>
            <person name="Gojobori T."/>
            <person name="Itoh T."/>
            <person name="Niimura Y."/>
            <person name="Fujii Y."/>
            <person name="Habara T."/>
            <person name="Sakai H."/>
            <person name="Sato Y."/>
            <person name="Wilson G."/>
            <person name="Kumar K."/>
            <person name="McCouch S."/>
            <person name="Juretic N."/>
            <person name="Hoen D."/>
            <person name="Wright S."/>
            <person name="Bruskiewich R."/>
            <person name="Bureau T."/>
            <person name="Miyao A."/>
            <person name="Hirochika H."/>
            <person name="Nishikawa T."/>
            <person name="Kadowaki K."/>
            <person name="Sugiura M."/>
            <person name="Burr B."/>
            <person name="Sasaki T."/>
        </authorList>
    </citation>
    <scope>NUCLEOTIDE SEQUENCE [LARGE SCALE GENOMIC DNA]</scope>
    <source>
        <strain evidence="4">cv. Nipponbare</strain>
    </source>
</reference>
<dbReference type="PANTHER" id="PTHR48258:SF9">
    <property type="entry name" value="OS01G0348150 PROTEIN"/>
    <property type="match status" value="1"/>
</dbReference>
<dbReference type="AlphaFoldDB" id="Q5JQU5"/>
<dbReference type="Pfam" id="PF13960">
    <property type="entry name" value="DUF4218"/>
    <property type="match status" value="1"/>
</dbReference>
<dbReference type="EMBL" id="AL606667">
    <property type="protein sequence ID" value="CAI44663.1"/>
    <property type="molecule type" value="Genomic_DNA"/>
</dbReference>
<evidence type="ECO:0000313" key="3">
    <source>
        <dbReference type="EMBL" id="CAI44663.1"/>
    </source>
</evidence>
<reference evidence="4" key="2">
    <citation type="journal article" date="2008" name="Nucleic Acids Res.">
        <title>The rice annotation project database (RAP-DB): 2008 update.</title>
        <authorList>
            <consortium name="The rice annotation project (RAP)"/>
        </authorList>
    </citation>
    <scope>GENOME REANNOTATION</scope>
    <source>
        <strain evidence="4">cv. Nipponbare</strain>
    </source>
</reference>
<proteinExistence type="predicted"/>
<organism evidence="3 4">
    <name type="scientific">Oryza sativa subsp. japonica</name>
    <name type="common">Rice</name>
    <dbReference type="NCBI Taxonomy" id="39947"/>
    <lineage>
        <taxon>Eukaryota</taxon>
        <taxon>Viridiplantae</taxon>
        <taxon>Streptophyta</taxon>
        <taxon>Embryophyta</taxon>
        <taxon>Tracheophyta</taxon>
        <taxon>Spermatophyta</taxon>
        <taxon>Magnoliopsida</taxon>
        <taxon>Liliopsida</taxon>
        <taxon>Poales</taxon>
        <taxon>Poaceae</taxon>
        <taxon>BOP clade</taxon>
        <taxon>Oryzoideae</taxon>
        <taxon>Oryzeae</taxon>
        <taxon>Oryzinae</taxon>
        <taxon>Oryza</taxon>
        <taxon>Oryza sativa</taxon>
    </lineage>
</organism>
<dbReference type="Pfam" id="PF02992">
    <property type="entry name" value="Transposase_21"/>
    <property type="match status" value="1"/>
</dbReference>
<accession>Q5JQU5</accession>
<evidence type="ECO:0000259" key="2">
    <source>
        <dbReference type="Pfam" id="PF13960"/>
    </source>
</evidence>
<dbReference type="InterPro" id="IPR004242">
    <property type="entry name" value="Transposase_21"/>
</dbReference>
<dbReference type="Pfam" id="PF13952">
    <property type="entry name" value="DUF4216"/>
    <property type="match status" value="1"/>
</dbReference>
<dbReference type="PANTHER" id="PTHR48258">
    <property type="entry name" value="DUF4218 DOMAIN-CONTAINING PROTEIN-RELATED"/>
    <property type="match status" value="1"/>
</dbReference>
<evidence type="ECO:0000259" key="1">
    <source>
        <dbReference type="Pfam" id="PF13952"/>
    </source>
</evidence>
<dbReference type="Proteomes" id="UP000000763">
    <property type="component" value="Chromosome 4"/>
</dbReference>
<protein>
    <submittedName>
        <fullName evidence="3">OSJNBa0061C06.20 protein</fullName>
    </submittedName>
</protein>
<name>Q5JQU5_ORYSJ</name>
<feature type="domain" description="DUF4218" evidence="2">
    <location>
        <begin position="462"/>
        <end position="524"/>
    </location>
</feature>
<sequence length="708" mass="82045">MNGFMKKYTCWTKHGEQEAPDVAAEELLDQDVENTATAREGMFVPSPLGGEIIDLDTQCLSTMLHDIEDAEDNDRDFEKFSKLVEDCQMPLYNGCKLKHKGNNLPQTTYEAKQVLCPLGLEEYADLDVCPVCGASRYKRAKSEGEGRPRQPGHDIDVFLEPIIDDFERLWNEGTRTWDAYAQEYFNFHAMLFCTINDYPALGSLSGQIVKGKWACSECMEETRSKWLKHSHKTVYMGHRRFLPRYHPYRNMRKNFNGHRDTAGPPAELTGTEVHNLVMGITNEFGKKRKVRNTKDKREEHVEKQKTKERSMWKKKSIFWRLPYWKDLEVCHCIDLMHVEKNVLQRMVKNARRDIEEMGVCSELHPITTESGRVYLPLACYTLSKEEKNDLLTCLSGIKVPSGYSSRISRLVSLQDLKLVGMKSHDYHVLITQLLPVAIRNILPPNVRHTIQRLCSFFHAIGQKIIDPEGLDELQAELVRTLCHLEMYFPPTFFDIMEHLPVHLLRQTKCGGPAFMTQMYPCKRLPQSHHEGRLDGVGTVGRKTVRLDRKVYDKAHFTVLQHMTEVVPAEQWVTHGDGGQRDQYYGRVEQILELDYLKFKVPLFRCRWVDLRNVKVDNEGFTTVNLANNAYKDEPFVLAKQVVQVFYIVDPCNKKLHVVREGKMRIVGLDNIVDEDDYNQHVHGIGQEIPLEEEEEEDDVQYARVDHEE</sequence>
<dbReference type="InterPro" id="IPR025452">
    <property type="entry name" value="DUF4218"/>
</dbReference>
<evidence type="ECO:0000313" key="4">
    <source>
        <dbReference type="Proteomes" id="UP000000763"/>
    </source>
</evidence>
<gene>
    <name evidence="3" type="primary">OSJNBa0061C06.20</name>
</gene>
<feature type="domain" description="DUF4216" evidence="1">
    <location>
        <begin position="591"/>
        <end position="657"/>
    </location>
</feature>
<dbReference type="InterPro" id="IPR025312">
    <property type="entry name" value="DUF4216"/>
</dbReference>